<evidence type="ECO:0000313" key="3">
    <source>
        <dbReference type="Proteomes" id="UP000198756"/>
    </source>
</evidence>
<dbReference type="STRING" id="279824.SAMN03080617_02200"/>
<dbReference type="OrthoDB" id="828089at2"/>
<reference evidence="3" key="1">
    <citation type="submission" date="2016-10" db="EMBL/GenBank/DDBJ databases">
        <authorList>
            <person name="Varghese N."/>
            <person name="Submissions S."/>
        </authorList>
    </citation>
    <scope>NUCLEOTIDE SEQUENCE [LARGE SCALE GENOMIC DNA]</scope>
    <source>
        <strain evidence="3">DSM 22703</strain>
    </source>
</reference>
<keyword evidence="1" id="KW-1133">Transmembrane helix</keyword>
<proteinExistence type="predicted"/>
<feature type="transmembrane region" description="Helical" evidence="1">
    <location>
        <begin position="112"/>
        <end position="131"/>
    </location>
</feature>
<accession>A0A1G5Y1W3</accession>
<feature type="transmembrane region" description="Helical" evidence="1">
    <location>
        <begin position="53"/>
        <end position="73"/>
    </location>
</feature>
<keyword evidence="3" id="KW-1185">Reference proteome</keyword>
<dbReference type="AlphaFoldDB" id="A0A1G5Y1W3"/>
<dbReference type="Proteomes" id="UP000198756">
    <property type="component" value="Unassembled WGS sequence"/>
</dbReference>
<organism evidence="2 3">
    <name type="scientific">Algoriphagus alkaliphilus</name>
    <dbReference type="NCBI Taxonomy" id="279824"/>
    <lineage>
        <taxon>Bacteria</taxon>
        <taxon>Pseudomonadati</taxon>
        <taxon>Bacteroidota</taxon>
        <taxon>Cytophagia</taxon>
        <taxon>Cytophagales</taxon>
        <taxon>Cyclobacteriaceae</taxon>
        <taxon>Algoriphagus</taxon>
    </lineage>
</organism>
<protein>
    <submittedName>
        <fullName evidence="2">Uncharacterized protein</fullName>
    </submittedName>
</protein>
<keyword evidence="1" id="KW-0812">Transmembrane</keyword>
<sequence length="138" mass="15175">MKKETHGVSDPIKKLIIDAGVQSPGEDFHLSVLNKIESLQKTSAVYQPVISSLGWKLILGFISSIFGGSILFIPSERESPSLFDKLPSVNLPLPDLTFYNLKIPTVDFSPPFLIGIIAFFILGFIMIVGTLRNKQVSV</sequence>
<name>A0A1G5Y1W3_9BACT</name>
<evidence type="ECO:0000313" key="2">
    <source>
        <dbReference type="EMBL" id="SDA76713.1"/>
    </source>
</evidence>
<dbReference type="RefSeq" id="WP_092729987.1">
    <property type="nucleotide sequence ID" value="NZ_FMXE01000013.1"/>
</dbReference>
<keyword evidence="1" id="KW-0472">Membrane</keyword>
<gene>
    <name evidence="2" type="ORF">SAMN03080617_02200</name>
</gene>
<dbReference type="EMBL" id="FMXE01000013">
    <property type="protein sequence ID" value="SDA76713.1"/>
    <property type="molecule type" value="Genomic_DNA"/>
</dbReference>
<evidence type="ECO:0000256" key="1">
    <source>
        <dbReference type="SAM" id="Phobius"/>
    </source>
</evidence>